<protein>
    <recommendedName>
        <fullName evidence="6">SPT2 chromatin protein</fullName>
    </recommendedName>
</protein>
<dbReference type="OrthoDB" id="5430658at2759"/>
<feature type="region of interest" description="Disordered" evidence="3">
    <location>
        <begin position="1"/>
        <end position="175"/>
    </location>
</feature>
<dbReference type="EMBL" id="KB644411">
    <property type="protein sequence ID" value="EPS28832.1"/>
    <property type="molecule type" value="Genomic_DNA"/>
</dbReference>
<evidence type="ECO:0000256" key="1">
    <source>
        <dbReference type="ARBA" id="ARBA00006461"/>
    </source>
</evidence>
<dbReference type="eggNOG" id="ENOG502SCZV">
    <property type="taxonomic scope" value="Eukaryota"/>
</dbReference>
<dbReference type="HOGENOM" id="CLU_068909_0_0_1"/>
<comment type="similarity">
    <text evidence="1">Belongs to the SPT2 family.</text>
</comment>
<dbReference type="PhylomeDB" id="S8B319"/>
<accession>S8B319</accession>
<evidence type="ECO:0008006" key="6">
    <source>
        <dbReference type="Google" id="ProtNLM"/>
    </source>
</evidence>
<keyword evidence="2" id="KW-0175">Coiled coil</keyword>
<sequence>MSFLDSVLTSLETGKPVPLSAPSTAPSTSVPAQRDNRRVAGTQMSQVTSSSSSGIKRKADDQLSRPSKPVNPPPNKILPSLPGASSTTPKPNTSISNTNSVNNGPTPRVIARSNTATSSSGTSMKTAPAKPTIAKPVVAKPPVSKPTPATAAAPKPTVAKVAPTSSKPPPKGSFAALMQQAKAIQDKVPAQIGTLRHQKVQKERLSKLERKRRLEEAKAQAKAARSGKRAAPAASSSSAAVKRRTPEPLSYKGTAKPAQTPEPSTYRGTAGRQSQRSSAERRPAKRRMDEYLATDEEDEGDYGGYGEYDDYYSDASSDMEAGFDDVREEEDAALKYARKEDEEEMRMEMLAKKAKMERQKKLEALASRNRR</sequence>
<evidence type="ECO:0000256" key="3">
    <source>
        <dbReference type="SAM" id="MobiDB-lite"/>
    </source>
</evidence>
<feature type="region of interest" description="Disordered" evidence="3">
    <location>
        <begin position="188"/>
        <end position="317"/>
    </location>
</feature>
<dbReference type="STRING" id="933388.S8B319"/>
<feature type="compositionally biased region" description="Polar residues" evidence="3">
    <location>
        <begin position="112"/>
        <end position="124"/>
    </location>
</feature>
<proteinExistence type="inferred from homology"/>
<evidence type="ECO:0000313" key="4">
    <source>
        <dbReference type="EMBL" id="EPS28832.1"/>
    </source>
</evidence>
<evidence type="ECO:0000313" key="5">
    <source>
        <dbReference type="Proteomes" id="UP000019376"/>
    </source>
</evidence>
<evidence type="ECO:0000256" key="2">
    <source>
        <dbReference type="ARBA" id="ARBA00023054"/>
    </source>
</evidence>
<reference evidence="4 5" key="1">
    <citation type="journal article" date="2013" name="PLoS ONE">
        <title>Genomic and secretomic analyses reveal unique features of the lignocellulolytic enzyme system of Penicillium decumbens.</title>
        <authorList>
            <person name="Liu G."/>
            <person name="Zhang L."/>
            <person name="Wei X."/>
            <person name="Zou G."/>
            <person name="Qin Y."/>
            <person name="Ma L."/>
            <person name="Li J."/>
            <person name="Zheng H."/>
            <person name="Wang S."/>
            <person name="Wang C."/>
            <person name="Xun L."/>
            <person name="Zhao G.-P."/>
            <person name="Zhou Z."/>
            <person name="Qu Y."/>
        </authorList>
    </citation>
    <scope>NUCLEOTIDE SEQUENCE [LARGE SCALE GENOMIC DNA]</scope>
    <source>
        <strain evidence="5">114-2 / CGMCC 5302</strain>
    </source>
</reference>
<dbReference type="InterPro" id="IPR013256">
    <property type="entry name" value="Chromatin_SPT2"/>
</dbReference>
<organism evidence="4 5">
    <name type="scientific">Penicillium oxalicum (strain 114-2 / CGMCC 5302)</name>
    <name type="common">Penicillium decumbens</name>
    <dbReference type="NCBI Taxonomy" id="933388"/>
    <lineage>
        <taxon>Eukaryota</taxon>
        <taxon>Fungi</taxon>
        <taxon>Dikarya</taxon>
        <taxon>Ascomycota</taxon>
        <taxon>Pezizomycotina</taxon>
        <taxon>Eurotiomycetes</taxon>
        <taxon>Eurotiomycetidae</taxon>
        <taxon>Eurotiales</taxon>
        <taxon>Aspergillaceae</taxon>
        <taxon>Penicillium</taxon>
    </lineage>
</organism>
<dbReference type="Proteomes" id="UP000019376">
    <property type="component" value="Unassembled WGS sequence"/>
</dbReference>
<feature type="compositionally biased region" description="Acidic residues" evidence="3">
    <location>
        <begin position="292"/>
        <end position="312"/>
    </location>
</feature>
<keyword evidence="5" id="KW-1185">Reference proteome</keyword>
<name>S8B319_PENO1</name>
<feature type="compositionally biased region" description="Low complexity" evidence="3">
    <location>
        <begin position="92"/>
        <end position="103"/>
    </location>
</feature>
<feature type="compositionally biased region" description="Low complexity" evidence="3">
    <location>
        <begin position="16"/>
        <end position="32"/>
    </location>
</feature>
<feature type="compositionally biased region" description="Low complexity" evidence="3">
    <location>
        <begin position="220"/>
        <end position="240"/>
    </location>
</feature>
<dbReference type="Pfam" id="PF08243">
    <property type="entry name" value="SPT2"/>
    <property type="match status" value="1"/>
</dbReference>
<dbReference type="SMART" id="SM00784">
    <property type="entry name" value="SPT2"/>
    <property type="match status" value="1"/>
</dbReference>
<dbReference type="AlphaFoldDB" id="S8B319"/>
<feature type="compositionally biased region" description="Basic and acidic residues" evidence="3">
    <location>
        <begin position="278"/>
        <end position="290"/>
    </location>
</feature>
<feature type="compositionally biased region" description="Low complexity" evidence="3">
    <location>
        <begin position="125"/>
        <end position="164"/>
    </location>
</feature>
<gene>
    <name evidence="4" type="ORF">PDE_03778</name>
</gene>
<feature type="compositionally biased region" description="Basic and acidic residues" evidence="3">
    <location>
        <begin position="200"/>
        <end position="219"/>
    </location>
</feature>
<feature type="compositionally biased region" description="Polar residues" evidence="3">
    <location>
        <begin position="261"/>
        <end position="277"/>
    </location>
</feature>